<evidence type="ECO:0000256" key="6">
    <source>
        <dbReference type="SAM" id="SignalP"/>
    </source>
</evidence>
<keyword evidence="2" id="KW-0964">Secreted</keyword>
<evidence type="ECO:0000313" key="13">
    <source>
        <dbReference type="Proteomes" id="UP000285883"/>
    </source>
</evidence>
<organism evidence="10 13">
    <name type="scientific">Phytophthora kernoviae</name>
    <dbReference type="NCBI Taxonomy" id="325452"/>
    <lineage>
        <taxon>Eukaryota</taxon>
        <taxon>Sar</taxon>
        <taxon>Stramenopiles</taxon>
        <taxon>Oomycota</taxon>
        <taxon>Peronosporomycetes</taxon>
        <taxon>Peronosporales</taxon>
        <taxon>Peronosporaceae</taxon>
        <taxon>Phytophthora</taxon>
    </lineage>
</organism>
<gene>
    <name evidence="10" type="ORF">BBI17_006503</name>
    <name evidence="11" type="ORF">BBO99_00006340</name>
    <name evidence="8" type="ORF">JM16_004255</name>
    <name evidence="9" type="ORF">JM18_005370</name>
</gene>
<dbReference type="Pfam" id="PF24708">
    <property type="entry name" value="Lip_C"/>
    <property type="match status" value="2"/>
</dbReference>
<dbReference type="GO" id="GO:0005576">
    <property type="term" value="C:extracellular region"/>
    <property type="evidence" value="ECO:0007669"/>
    <property type="project" value="UniProtKB-SubCell"/>
</dbReference>
<dbReference type="EMBL" id="MAYM02002382">
    <property type="protein sequence ID" value="RLM95383.1"/>
    <property type="molecule type" value="Genomic_DNA"/>
</dbReference>
<dbReference type="SUPFAM" id="SSF53474">
    <property type="entry name" value="alpha/beta-Hydrolases"/>
    <property type="match status" value="2"/>
</dbReference>
<keyword evidence="12" id="KW-1185">Reference proteome</keyword>
<evidence type="ECO:0000256" key="5">
    <source>
        <dbReference type="ARBA" id="ARBA00023098"/>
    </source>
</evidence>
<feature type="domain" description="Lipase-like C-terminal" evidence="7">
    <location>
        <begin position="25"/>
        <end position="391"/>
    </location>
</feature>
<dbReference type="EMBL" id="JPWU03000153">
    <property type="protein sequence ID" value="KAG2524503.1"/>
    <property type="molecule type" value="Genomic_DNA"/>
</dbReference>
<sequence>MSTVLRLATLLIVATLSPTVTQADNSYPIILVNGFSGWGRDELLGFRYWGGIQGDFQEELVAQGYKVYTAAVGPFSSNWDRACELYTIIKGGQVDYGAKHSVAHSHLRYGRNYTGLYPEWGNTNSDGSIKKVHLIGHSMGGQTVRMLAQLLEHGTTGAPIEEDASSHPLFNGGKKWVHSITTISTPNQGTTLGDGFSQIGDSVKDLLAGVLNVVGILGNSAQMVYDAKLDQWGITNKQSGETLQNYLKRVFSSSIFDSSFKDVCLWSLSTPGAKEESTWVQTLSDVYYYSYATIDSYSTRDLLLRKISLPNLLTMLLPLDPLAVFLGGRYAPDTLKLSTDWQPNDGVVNTISMSHDGVGTAVSFAGSSQIGKWNKMPQLNRLDHLAVIGVTLHTQVLDLYLGHAKVLASLPASSSSRRLADSPAAVGQLDAAILSLAAATTSVETKSDLEALCETPKNSYAESYCTKMLEAAPSTRRLPPSKCPLLGLAANREVEVVSTKMLAERGSEKATQFFSVMVLLTVTLAISSGARCPTENLSSQSIDHYLICYRQRTTTWQMWGFFCLALVLLSAAVARATNTYPVVLVHGFAGWGRDELLGLKYWGGIQGDLQEELVAQGYTVYTASIGPFSSNWDRACELYAQIKGGVTDYGIKHSANFDHDRYGKNYTGLYPEWGETNSDGSMNKIHLIGHSMGGQTIRMLAQMLEGGTTGAPVEEDSSTVTSPLFEGGHNWVHSITTISTPNQGTTLADGFSEIGDTVKDLLVSVINVLGIFGENAEMLYDAQLDQWGISAKTDDESLQEYIDRVFSSSIFDSGFKDVSIWSLSVAGAKEESTWVETLSDIYYYSYATIDTFSTYNWKLQKISYPNVLTMLLPLDVTSIFLGSRYAPDTMSLSTDWQPNDGAVNTISMSQDYVGELVSFDGTSVIGKWNEMTQLSGLDHLAVTGITLLYQILDLYEAHMALLYTLPTGSSSSRRLAANSTVTAKLNSAITSLNTATASIQTQGDLEALCENPINTYAENYCANMLNTTLVDDTVATANATVEAATNTSVSSENTTTRLRRG</sequence>
<accession>A0A3R7MJP0</accession>
<dbReference type="EMBL" id="MBDN02000216">
    <property type="protein sequence ID" value="RLN77946.1"/>
    <property type="molecule type" value="Genomic_DNA"/>
</dbReference>
<reference evidence="8" key="1">
    <citation type="journal article" date="2015" name="Genom Data">
        <title>Genome sequences of six Phytophthora species associated with forests in New Zealand.</title>
        <authorList>
            <person name="Studholme D.J."/>
            <person name="McDougal R.L."/>
            <person name="Sambles C."/>
            <person name="Hansen E."/>
            <person name="Hardy G."/>
            <person name="Grant M."/>
            <person name="Ganley R.J."/>
            <person name="Williams N.M."/>
        </authorList>
    </citation>
    <scope>NUCLEOTIDE SEQUENCE</scope>
    <source>
        <strain evidence="8">NZFS 2646</strain>
        <strain evidence="9">NZFS 3630</strain>
    </source>
</reference>
<dbReference type="EMBL" id="JPWV03000154">
    <property type="protein sequence ID" value="KAG2522914.1"/>
    <property type="molecule type" value="Genomic_DNA"/>
</dbReference>
<dbReference type="AlphaFoldDB" id="A0A3R7MJP0"/>
<keyword evidence="5" id="KW-0443">Lipid metabolism</keyword>
<dbReference type="STRING" id="325452.A0A3R7MJP0"/>
<dbReference type="Gene3D" id="3.40.50.1820">
    <property type="entry name" value="alpha/beta hydrolase"/>
    <property type="match status" value="2"/>
</dbReference>
<proteinExistence type="predicted"/>
<evidence type="ECO:0000256" key="2">
    <source>
        <dbReference type="ARBA" id="ARBA00022525"/>
    </source>
</evidence>
<protein>
    <recommendedName>
        <fullName evidence="7">Lipase-like C-terminal domain-containing protein</fullName>
    </recommendedName>
</protein>
<dbReference type="Proteomes" id="UP000792063">
    <property type="component" value="Unassembled WGS sequence"/>
</dbReference>
<feature type="chain" id="PRO_5036343578" description="Lipase-like C-terminal domain-containing protein" evidence="6">
    <location>
        <begin position="24"/>
        <end position="1061"/>
    </location>
</feature>
<dbReference type="Proteomes" id="UP000285624">
    <property type="component" value="Unassembled WGS sequence"/>
</dbReference>
<dbReference type="Proteomes" id="UP000785171">
    <property type="component" value="Unassembled WGS sequence"/>
</dbReference>
<keyword evidence="3 6" id="KW-0732">Signal</keyword>
<feature type="signal peptide" evidence="6">
    <location>
        <begin position="1"/>
        <end position="23"/>
    </location>
</feature>
<dbReference type="GO" id="GO:0016787">
    <property type="term" value="F:hydrolase activity"/>
    <property type="evidence" value="ECO:0007669"/>
    <property type="project" value="UniProtKB-KW"/>
</dbReference>
<keyword evidence="4" id="KW-0378">Hydrolase</keyword>
<comment type="subcellular location">
    <subcellularLocation>
        <location evidence="1">Secreted</location>
    </subcellularLocation>
</comment>
<reference evidence="12 13" key="2">
    <citation type="submission" date="2018-07" db="EMBL/GenBank/DDBJ databases">
        <title>Genome sequencing of oomycete isolates from Chile give support for New Zealand origin for Phytophthora kernoviae and make available the first Nothophytophthora sp. genome.</title>
        <authorList>
            <person name="Studholme D.J."/>
            <person name="Sanfuentes E."/>
            <person name="Panda P."/>
            <person name="Hill R."/>
            <person name="Sambles C."/>
            <person name="Grant M."/>
            <person name="Williams N.M."/>
            <person name="Mcdougal R.L."/>
        </authorList>
    </citation>
    <scope>NUCLEOTIDE SEQUENCE [LARGE SCALE GENOMIC DNA]</scope>
    <source>
        <strain evidence="10">Chile2</strain>
        <strain evidence="11">Chile4</strain>
    </source>
</reference>
<evidence type="ECO:0000313" key="9">
    <source>
        <dbReference type="EMBL" id="KAG2524503.1"/>
    </source>
</evidence>
<evidence type="ECO:0000256" key="4">
    <source>
        <dbReference type="ARBA" id="ARBA00022801"/>
    </source>
</evidence>
<evidence type="ECO:0000313" key="11">
    <source>
        <dbReference type="EMBL" id="RLN77946.1"/>
    </source>
</evidence>
<dbReference type="PANTHER" id="PTHR34043:SF3">
    <property type="entry name" value="ALPHA_BETA-HYDROLASES SUPERFAMILY PROTEIN"/>
    <property type="match status" value="1"/>
</dbReference>
<comment type="caution">
    <text evidence="10">The sequence shown here is derived from an EMBL/GenBank/DDBJ whole genome shotgun (WGS) entry which is preliminary data.</text>
</comment>
<evidence type="ECO:0000256" key="1">
    <source>
        <dbReference type="ARBA" id="ARBA00004613"/>
    </source>
</evidence>
<evidence type="ECO:0000256" key="3">
    <source>
        <dbReference type="ARBA" id="ARBA00022729"/>
    </source>
</evidence>
<reference evidence="8" key="3">
    <citation type="submission" date="2020-06" db="EMBL/GenBank/DDBJ databases">
        <authorList>
            <person name="Studholme D.J."/>
        </authorList>
    </citation>
    <scope>NUCLEOTIDE SEQUENCE</scope>
    <source>
        <strain evidence="8">NZFS 2646</strain>
        <strain evidence="9">NZFS 3630</strain>
    </source>
</reference>
<evidence type="ECO:0000313" key="12">
    <source>
        <dbReference type="Proteomes" id="UP000285624"/>
    </source>
</evidence>
<evidence type="ECO:0000313" key="8">
    <source>
        <dbReference type="EMBL" id="KAG2522914.1"/>
    </source>
</evidence>
<evidence type="ECO:0000313" key="10">
    <source>
        <dbReference type="EMBL" id="RLM95383.1"/>
    </source>
</evidence>
<dbReference type="PANTHER" id="PTHR34043">
    <property type="entry name" value="ALPHA/BETA-HYDROLASES SUPERFAMILY PROTEIN"/>
    <property type="match status" value="1"/>
</dbReference>
<dbReference type="InterPro" id="IPR056304">
    <property type="entry name" value="Lip-like_C"/>
</dbReference>
<dbReference type="InterPro" id="IPR029058">
    <property type="entry name" value="AB_hydrolase_fold"/>
</dbReference>
<name>A0A3R7MJP0_9STRA</name>
<dbReference type="GO" id="GO:0006629">
    <property type="term" value="P:lipid metabolic process"/>
    <property type="evidence" value="ECO:0007669"/>
    <property type="project" value="UniProtKB-KW"/>
</dbReference>
<dbReference type="Proteomes" id="UP000285883">
    <property type="component" value="Unassembled WGS sequence"/>
</dbReference>
<feature type="domain" description="Lipase-like C-terminal" evidence="7">
    <location>
        <begin position="578"/>
        <end position="945"/>
    </location>
</feature>
<evidence type="ECO:0000259" key="7">
    <source>
        <dbReference type="Pfam" id="PF24708"/>
    </source>
</evidence>